<protein>
    <submittedName>
        <fullName evidence="2">Uncharacterized protein LOC111279749</fullName>
    </submittedName>
</protein>
<dbReference type="Proteomes" id="UP000515121">
    <property type="component" value="Unplaced"/>
</dbReference>
<dbReference type="GeneID" id="111279749"/>
<proteinExistence type="predicted"/>
<sequence length="108" mass="11901">MEHEPNPIKLPLVSTRNQFFFASMSCKISPVLSLLVLLLSLSLLLPPTSTRSTDFGKKVNEEIQRNLIEGKGPICRVHAGSGYLPIECPPFHANSEKKKFTGATKGHN</sequence>
<dbReference type="KEGG" id="dzi:111279749"/>
<name>A0A6P5X2A6_DURZI</name>
<evidence type="ECO:0000313" key="1">
    <source>
        <dbReference type="Proteomes" id="UP000515121"/>
    </source>
</evidence>
<accession>A0A6P5X2A6</accession>
<evidence type="ECO:0000313" key="2">
    <source>
        <dbReference type="RefSeq" id="XP_022722510.1"/>
    </source>
</evidence>
<dbReference type="AlphaFoldDB" id="A0A6P5X2A6"/>
<dbReference type="RefSeq" id="XP_022722510.1">
    <property type="nucleotide sequence ID" value="XM_022866775.1"/>
</dbReference>
<organism evidence="1 2">
    <name type="scientific">Durio zibethinus</name>
    <name type="common">Durian</name>
    <dbReference type="NCBI Taxonomy" id="66656"/>
    <lineage>
        <taxon>Eukaryota</taxon>
        <taxon>Viridiplantae</taxon>
        <taxon>Streptophyta</taxon>
        <taxon>Embryophyta</taxon>
        <taxon>Tracheophyta</taxon>
        <taxon>Spermatophyta</taxon>
        <taxon>Magnoliopsida</taxon>
        <taxon>eudicotyledons</taxon>
        <taxon>Gunneridae</taxon>
        <taxon>Pentapetalae</taxon>
        <taxon>rosids</taxon>
        <taxon>malvids</taxon>
        <taxon>Malvales</taxon>
        <taxon>Malvaceae</taxon>
        <taxon>Helicteroideae</taxon>
        <taxon>Durio</taxon>
    </lineage>
</organism>
<gene>
    <name evidence="2" type="primary">LOC111279749</name>
</gene>
<reference evidence="2" key="1">
    <citation type="submission" date="2025-08" db="UniProtKB">
        <authorList>
            <consortium name="RefSeq"/>
        </authorList>
    </citation>
    <scope>IDENTIFICATION</scope>
    <source>
        <tissue evidence="2">Fruit stalk</tissue>
    </source>
</reference>
<keyword evidence="1" id="KW-1185">Reference proteome</keyword>